<sequence length="502" mass="54964">MNTQLLKVSGISKSFPGVQALKDVEFELNRGEVLALVGENGAGKSSLMKILSGIYTKDSGTIVFEGQEVDIDSPKTAQALGISIIHQEMHLMPHLTIAQNIYIGREPRGGIFLRERALNRKADELLGRLGIALNPRDLVETLTVAKQQMVEIAKALSFDAKVLIMDEPTSALTESETETLFTLIEGLKKNGTGIIYISHRMDELRRITDRVTVLRDGQYIGSLETSQIDIPTIIEMMVGRHIEEGARPAPRDHSNEPVVLKVAGLNTRHLLKDVGFELRRGEILGFAGLMGAGRTEVARAIIGADPSEIGTMEINGTAVSIKQPSDAVKNGIGYLSEDRKAYGLLLEQDVNTNILLASLRDYTDALGFVHTGKGKQISRDYVSSLRIKTPSITQTTKNLSGGNQQKVVIAKWLARDCDILIFDEPTRGIDVGAKEEIYQLLNELVAEGKSIIMISSELPEVLRLSHRIVVMASGRITGVLDNVDATQAKIMDFATRMGDEKE</sequence>
<dbReference type="CDD" id="cd03216">
    <property type="entry name" value="ABC_Carb_Monos_I"/>
    <property type="match status" value="1"/>
</dbReference>
<dbReference type="InterPro" id="IPR027417">
    <property type="entry name" value="P-loop_NTPase"/>
</dbReference>
<organism evidence="11 12">
    <name type="scientific">Glaciibacter psychrotolerans</name>
    <dbReference type="NCBI Taxonomy" id="670054"/>
    <lineage>
        <taxon>Bacteria</taxon>
        <taxon>Bacillati</taxon>
        <taxon>Actinomycetota</taxon>
        <taxon>Actinomycetes</taxon>
        <taxon>Micrococcales</taxon>
        <taxon>Microbacteriaceae</taxon>
        <taxon>Glaciibacter</taxon>
    </lineage>
</organism>
<dbReference type="InterPro" id="IPR050107">
    <property type="entry name" value="ABC_carbohydrate_import_ATPase"/>
</dbReference>
<dbReference type="PANTHER" id="PTHR43790:SF3">
    <property type="entry name" value="D-ALLOSE IMPORT ATP-BINDING PROTEIN ALSA-RELATED"/>
    <property type="match status" value="1"/>
</dbReference>
<dbReference type="InterPro" id="IPR003439">
    <property type="entry name" value="ABC_transporter-like_ATP-bd"/>
</dbReference>
<evidence type="ECO:0000313" key="11">
    <source>
        <dbReference type="EMBL" id="NYJ21144.1"/>
    </source>
</evidence>
<evidence type="ECO:0000313" key="12">
    <source>
        <dbReference type="Proteomes" id="UP000537260"/>
    </source>
</evidence>
<protein>
    <submittedName>
        <fullName evidence="11">Ribose transport system ATP-binding protein</fullName>
    </submittedName>
</protein>
<dbReference type="PROSITE" id="PS50893">
    <property type="entry name" value="ABC_TRANSPORTER_2"/>
    <property type="match status" value="2"/>
</dbReference>
<evidence type="ECO:0000256" key="6">
    <source>
        <dbReference type="ARBA" id="ARBA00022741"/>
    </source>
</evidence>
<dbReference type="PANTHER" id="PTHR43790">
    <property type="entry name" value="CARBOHYDRATE TRANSPORT ATP-BINDING PROTEIN MG119-RELATED"/>
    <property type="match status" value="1"/>
</dbReference>
<keyword evidence="6" id="KW-0547">Nucleotide-binding</keyword>
<dbReference type="Pfam" id="PF00005">
    <property type="entry name" value="ABC_tran"/>
    <property type="match status" value="2"/>
</dbReference>
<keyword evidence="2" id="KW-0813">Transport</keyword>
<keyword evidence="9" id="KW-0472">Membrane</keyword>
<evidence type="ECO:0000256" key="5">
    <source>
        <dbReference type="ARBA" id="ARBA00022737"/>
    </source>
</evidence>
<keyword evidence="5" id="KW-0677">Repeat</keyword>
<dbReference type="InterPro" id="IPR017871">
    <property type="entry name" value="ABC_transporter-like_CS"/>
</dbReference>
<dbReference type="GO" id="GO:0005886">
    <property type="term" value="C:plasma membrane"/>
    <property type="evidence" value="ECO:0007669"/>
    <property type="project" value="UniProtKB-SubCell"/>
</dbReference>
<comment type="subcellular location">
    <subcellularLocation>
        <location evidence="1">Cell membrane</location>
        <topology evidence="1">Peripheral membrane protein</topology>
    </subcellularLocation>
</comment>
<keyword evidence="12" id="KW-1185">Reference proteome</keyword>
<dbReference type="GO" id="GO:0016887">
    <property type="term" value="F:ATP hydrolysis activity"/>
    <property type="evidence" value="ECO:0007669"/>
    <property type="project" value="InterPro"/>
</dbReference>
<gene>
    <name evidence="11" type="ORF">HNR05_002935</name>
</gene>
<evidence type="ECO:0000256" key="7">
    <source>
        <dbReference type="ARBA" id="ARBA00022840"/>
    </source>
</evidence>
<evidence type="ECO:0000256" key="2">
    <source>
        <dbReference type="ARBA" id="ARBA00022448"/>
    </source>
</evidence>
<dbReference type="RefSeq" id="WP_179579790.1">
    <property type="nucleotide sequence ID" value="NZ_JACCFM010000001.1"/>
</dbReference>
<dbReference type="CDD" id="cd03215">
    <property type="entry name" value="ABC_Carb_Monos_II"/>
    <property type="match status" value="1"/>
</dbReference>
<dbReference type="Proteomes" id="UP000537260">
    <property type="component" value="Unassembled WGS sequence"/>
</dbReference>
<dbReference type="GO" id="GO:0005524">
    <property type="term" value="F:ATP binding"/>
    <property type="evidence" value="ECO:0007669"/>
    <property type="project" value="UniProtKB-KW"/>
</dbReference>
<feature type="domain" description="ABC transporter" evidence="10">
    <location>
        <begin position="6"/>
        <end position="241"/>
    </location>
</feature>
<evidence type="ECO:0000256" key="4">
    <source>
        <dbReference type="ARBA" id="ARBA00022597"/>
    </source>
</evidence>
<dbReference type="SUPFAM" id="SSF52540">
    <property type="entry name" value="P-loop containing nucleoside triphosphate hydrolases"/>
    <property type="match status" value="2"/>
</dbReference>
<dbReference type="EMBL" id="JACCFM010000001">
    <property type="protein sequence ID" value="NYJ21144.1"/>
    <property type="molecule type" value="Genomic_DNA"/>
</dbReference>
<comment type="caution">
    <text evidence="11">The sequence shown here is derived from an EMBL/GenBank/DDBJ whole genome shotgun (WGS) entry which is preliminary data.</text>
</comment>
<name>A0A7Z0EGB4_9MICO</name>
<proteinExistence type="predicted"/>
<keyword evidence="7 11" id="KW-0067">ATP-binding</keyword>
<evidence type="ECO:0000259" key="10">
    <source>
        <dbReference type="PROSITE" id="PS50893"/>
    </source>
</evidence>
<feature type="domain" description="ABC transporter" evidence="10">
    <location>
        <begin position="254"/>
        <end position="498"/>
    </location>
</feature>
<keyword evidence="3" id="KW-1003">Cell membrane</keyword>
<dbReference type="AlphaFoldDB" id="A0A7Z0EGB4"/>
<dbReference type="Gene3D" id="3.40.50.300">
    <property type="entry name" value="P-loop containing nucleotide triphosphate hydrolases"/>
    <property type="match status" value="2"/>
</dbReference>
<accession>A0A7Z0EGB4</accession>
<dbReference type="InterPro" id="IPR003593">
    <property type="entry name" value="AAA+_ATPase"/>
</dbReference>
<evidence type="ECO:0000256" key="3">
    <source>
        <dbReference type="ARBA" id="ARBA00022475"/>
    </source>
</evidence>
<dbReference type="PROSITE" id="PS00211">
    <property type="entry name" value="ABC_TRANSPORTER_1"/>
    <property type="match status" value="1"/>
</dbReference>
<keyword evidence="4" id="KW-0762">Sugar transport</keyword>
<evidence type="ECO:0000256" key="9">
    <source>
        <dbReference type="ARBA" id="ARBA00023136"/>
    </source>
</evidence>
<reference evidence="11 12" key="1">
    <citation type="submission" date="2020-07" db="EMBL/GenBank/DDBJ databases">
        <title>Sequencing the genomes of 1000 actinobacteria strains.</title>
        <authorList>
            <person name="Klenk H.-P."/>
        </authorList>
    </citation>
    <scope>NUCLEOTIDE SEQUENCE [LARGE SCALE GENOMIC DNA]</scope>
    <source>
        <strain evidence="11 12">LI1</strain>
    </source>
</reference>
<keyword evidence="8" id="KW-1278">Translocase</keyword>
<dbReference type="SMART" id="SM00382">
    <property type="entry name" value="AAA"/>
    <property type="match status" value="2"/>
</dbReference>
<evidence type="ECO:0000256" key="8">
    <source>
        <dbReference type="ARBA" id="ARBA00022967"/>
    </source>
</evidence>
<evidence type="ECO:0000256" key="1">
    <source>
        <dbReference type="ARBA" id="ARBA00004202"/>
    </source>
</evidence>
<dbReference type="FunFam" id="3.40.50.300:FF:000127">
    <property type="entry name" value="Ribose import ATP-binding protein RbsA"/>
    <property type="match status" value="1"/>
</dbReference>